<keyword evidence="3" id="KW-1185">Reference proteome</keyword>
<evidence type="ECO:0000313" key="2">
    <source>
        <dbReference type="EMBL" id="PKR56378.1"/>
    </source>
</evidence>
<dbReference type="Proteomes" id="UP000233332">
    <property type="component" value="Unassembled WGS sequence"/>
</dbReference>
<sequence>MTRTNPEQACRKYREAASLGDIGFDVEKLRELGWKCGPIDPKEVQEPRRYADFRRYFVPASLLICAFVVVGYFAPEIVEMIPFFDEVKP</sequence>
<keyword evidence="1" id="KW-0812">Transmembrane</keyword>
<reference evidence="2 3" key="1">
    <citation type="submission" date="2017-09" db="EMBL/GenBank/DDBJ databases">
        <title>Biodiversity and function of Thalassospira species in the particle-attached aromatic-hydrocarbon-degrading consortia from the surface seawater of the China South Sea.</title>
        <authorList>
            <person name="Dong C."/>
            <person name="Lai Q."/>
            <person name="Shao Z."/>
        </authorList>
    </citation>
    <scope>NUCLEOTIDE SEQUENCE [LARGE SCALE GENOMIC DNA]</scope>
    <source>
        <strain evidence="2 3">139Z-12</strain>
    </source>
</reference>
<gene>
    <name evidence="2" type="ORF">COO92_21475</name>
</gene>
<dbReference type="EMBL" id="NXGX01000015">
    <property type="protein sequence ID" value="PKR56378.1"/>
    <property type="molecule type" value="Genomic_DNA"/>
</dbReference>
<keyword evidence="1" id="KW-1133">Transmembrane helix</keyword>
<evidence type="ECO:0000256" key="1">
    <source>
        <dbReference type="SAM" id="Phobius"/>
    </source>
</evidence>
<proteinExistence type="predicted"/>
<evidence type="ECO:0000313" key="3">
    <source>
        <dbReference type="Proteomes" id="UP000233332"/>
    </source>
</evidence>
<keyword evidence="1" id="KW-0472">Membrane</keyword>
<dbReference type="AlphaFoldDB" id="A0A2N3L0P6"/>
<comment type="caution">
    <text evidence="2">The sequence shown here is derived from an EMBL/GenBank/DDBJ whole genome shotgun (WGS) entry which is preliminary data.</text>
</comment>
<organism evidence="2 3">
    <name type="scientific">Thalassospira lohafexi</name>
    <dbReference type="NCBI Taxonomy" id="744227"/>
    <lineage>
        <taxon>Bacteria</taxon>
        <taxon>Pseudomonadati</taxon>
        <taxon>Pseudomonadota</taxon>
        <taxon>Alphaproteobacteria</taxon>
        <taxon>Rhodospirillales</taxon>
        <taxon>Thalassospiraceae</taxon>
        <taxon>Thalassospira</taxon>
    </lineage>
</organism>
<name>A0A2N3L0P6_9PROT</name>
<accession>A0A2N3L0P6</accession>
<dbReference type="RefSeq" id="WP_101304983.1">
    <property type="nucleotide sequence ID" value="NZ_NXGX01000015.1"/>
</dbReference>
<feature type="transmembrane region" description="Helical" evidence="1">
    <location>
        <begin position="56"/>
        <end position="74"/>
    </location>
</feature>
<protein>
    <submittedName>
        <fullName evidence="2">Uncharacterized protein</fullName>
    </submittedName>
</protein>